<feature type="transmembrane region" description="Helical" evidence="1">
    <location>
        <begin position="35"/>
        <end position="54"/>
    </location>
</feature>
<keyword evidence="1" id="KW-0812">Transmembrane</keyword>
<name>A0ABX7QFD3_9FLAO</name>
<evidence type="ECO:0000313" key="2">
    <source>
        <dbReference type="EMBL" id="QSW89109.1"/>
    </source>
</evidence>
<evidence type="ECO:0000256" key="1">
    <source>
        <dbReference type="SAM" id="Phobius"/>
    </source>
</evidence>
<dbReference type="RefSeq" id="WP_207296305.1">
    <property type="nucleotide sequence ID" value="NZ_CP071448.1"/>
</dbReference>
<reference evidence="2 3" key="1">
    <citation type="submission" date="2021-03" db="EMBL/GenBank/DDBJ databases">
        <title>Flavobacterium kribbensis sp. nov, an endophytic bacteria, isolated from soybean.</title>
        <authorList>
            <person name="Lee J."/>
            <person name="Seo J."/>
        </authorList>
    </citation>
    <scope>NUCLEOTIDE SEQUENCE [LARGE SCALE GENOMIC DNA]</scope>
    <source>
        <strain evidence="2 3">BB8</strain>
    </source>
</reference>
<dbReference type="EMBL" id="CP071448">
    <property type="protein sequence ID" value="QSW89109.1"/>
    <property type="molecule type" value="Genomic_DNA"/>
</dbReference>
<organism evidence="2 3">
    <name type="scientific">Flavobacterium endoglycinae</name>
    <dbReference type="NCBI Taxonomy" id="2816357"/>
    <lineage>
        <taxon>Bacteria</taxon>
        <taxon>Pseudomonadati</taxon>
        <taxon>Bacteroidota</taxon>
        <taxon>Flavobacteriia</taxon>
        <taxon>Flavobacteriales</taxon>
        <taxon>Flavobacteriaceae</taxon>
        <taxon>Flavobacterium</taxon>
    </lineage>
</organism>
<protein>
    <recommendedName>
        <fullName evidence="4">DUF202 domain-containing protein</fullName>
    </recommendedName>
</protein>
<sequence length="97" mass="11366">MKFNLLKSNIEIPEELKRKAQIVFAYEYKINRRELRTGVLLGVLMIFFGILGYFKYHDEFGTALILLDVALVLQGFIILFKRINQLSNLQKIDLNDD</sequence>
<keyword evidence="3" id="KW-1185">Reference proteome</keyword>
<evidence type="ECO:0008006" key="4">
    <source>
        <dbReference type="Google" id="ProtNLM"/>
    </source>
</evidence>
<keyword evidence="1" id="KW-0472">Membrane</keyword>
<feature type="transmembrane region" description="Helical" evidence="1">
    <location>
        <begin position="60"/>
        <end position="80"/>
    </location>
</feature>
<gene>
    <name evidence="2" type="ORF">J0383_23100</name>
</gene>
<proteinExistence type="predicted"/>
<keyword evidence="1" id="KW-1133">Transmembrane helix</keyword>
<accession>A0ABX7QFD3</accession>
<dbReference type="Proteomes" id="UP000663440">
    <property type="component" value="Chromosome"/>
</dbReference>
<evidence type="ECO:0000313" key="3">
    <source>
        <dbReference type="Proteomes" id="UP000663440"/>
    </source>
</evidence>